<evidence type="ECO:0000313" key="2">
    <source>
        <dbReference type="Proteomes" id="UP001614394"/>
    </source>
</evidence>
<dbReference type="Pfam" id="PF20329">
    <property type="entry name" value="DUF6624"/>
    <property type="match status" value="1"/>
</dbReference>
<dbReference type="Proteomes" id="UP001614394">
    <property type="component" value="Unassembled WGS sequence"/>
</dbReference>
<gene>
    <name evidence="1" type="ORF">ACIGXA_09400</name>
</gene>
<dbReference type="RefSeq" id="WP_399646272.1">
    <property type="nucleotide sequence ID" value="NZ_JBITYG010000002.1"/>
</dbReference>
<name>A0ABW8C2S8_9ACTN</name>
<comment type="caution">
    <text evidence="1">The sequence shown here is derived from an EMBL/GenBank/DDBJ whole genome shotgun (WGS) entry which is preliminary data.</text>
</comment>
<sequence>MNPLPLRPDLARDLLLRKQRDQELRHEWATSPRTARSPEVVDRANTEALRRIIAEHGWPGRSLVGPEAADAAWLLAQHADHDHSFQWECLALLGRAARDGEATGQQLAYLTDRCRLNSQVPQIYGTQYIVLDGELVLYDLEDPENLELRRADVGLECFAESDARIRSTHPLTTARPQ</sequence>
<dbReference type="InterPro" id="IPR046732">
    <property type="entry name" value="DUF6624"/>
</dbReference>
<dbReference type="EMBL" id="JBITYG010000002">
    <property type="protein sequence ID" value="MFI9100731.1"/>
    <property type="molecule type" value="Genomic_DNA"/>
</dbReference>
<keyword evidence="2" id="KW-1185">Reference proteome</keyword>
<evidence type="ECO:0000313" key="1">
    <source>
        <dbReference type="EMBL" id="MFI9100731.1"/>
    </source>
</evidence>
<protein>
    <submittedName>
        <fullName evidence="1">DUF6624 domain-containing protein</fullName>
    </submittedName>
</protein>
<accession>A0ABW8C2S8</accession>
<reference evidence="1 2" key="1">
    <citation type="submission" date="2024-10" db="EMBL/GenBank/DDBJ databases">
        <title>The Natural Products Discovery Center: Release of the First 8490 Sequenced Strains for Exploring Actinobacteria Biosynthetic Diversity.</title>
        <authorList>
            <person name="Kalkreuter E."/>
            <person name="Kautsar S.A."/>
            <person name="Yang D."/>
            <person name="Bader C.D."/>
            <person name="Teijaro C.N."/>
            <person name="Fluegel L."/>
            <person name="Davis C.M."/>
            <person name="Simpson J.R."/>
            <person name="Lauterbach L."/>
            <person name="Steele A.D."/>
            <person name="Gui C."/>
            <person name="Meng S."/>
            <person name="Li G."/>
            <person name="Viehrig K."/>
            <person name="Ye F."/>
            <person name="Su P."/>
            <person name="Kiefer A.F."/>
            <person name="Nichols A."/>
            <person name="Cepeda A.J."/>
            <person name="Yan W."/>
            <person name="Fan B."/>
            <person name="Jiang Y."/>
            <person name="Adhikari A."/>
            <person name="Zheng C.-J."/>
            <person name="Schuster L."/>
            <person name="Cowan T.M."/>
            <person name="Smanski M.J."/>
            <person name="Chevrette M.G."/>
            <person name="De Carvalho L.P.S."/>
            <person name="Shen B."/>
        </authorList>
    </citation>
    <scope>NUCLEOTIDE SEQUENCE [LARGE SCALE GENOMIC DNA]</scope>
    <source>
        <strain evidence="1 2">NPDC053399</strain>
    </source>
</reference>
<proteinExistence type="predicted"/>
<organism evidence="1 2">
    <name type="scientific">Streptomyces fildesensis</name>
    <dbReference type="NCBI Taxonomy" id="375757"/>
    <lineage>
        <taxon>Bacteria</taxon>
        <taxon>Bacillati</taxon>
        <taxon>Actinomycetota</taxon>
        <taxon>Actinomycetes</taxon>
        <taxon>Kitasatosporales</taxon>
        <taxon>Streptomycetaceae</taxon>
        <taxon>Streptomyces</taxon>
    </lineage>
</organism>